<sequence>MKYSVLLKLYLFVLQIWAAEAQDNDYNVQEFSTYKCHCGGQCPREDGRCPADAQCDKGWFGLRCQYEDLLNTLDAKITTQPKRLNVDCLSDGNDKTCNDNTNLKSITVKWLDQISIPLTFLRIVVSDPEFLSTLEFRLVEEGDTDITPCHRPVYTLQGNNTMDIRCQDNIRITSLVLFGNLSFLCSVYISGGRNVAYRQSALQTSNYTSLYEAALAVDGNTDSKLEHNSCSHTNEETSPKWSLTLQSNYVINRVVLYNRDNFNLVRLQGFVIQTFDSNRNVIEVFKDKTLVPQRIYQVNLKGNVDHPVNLLSISLEGRDKILTLCEVETYGECPSGFWSLPCNKRCPTSCPDDCDRDTGACNIVVIGRSNPQQCDAACSNGRYGINCRNDCSNECIEGICDVRTGLCDQECNCYNDPPYCKTDVYKFNLELVSFGIGCAACGGLCILVILALVLSKTIVCQCKQRSRLEPELLFGKERNHYNEHKETSDDHFYEPVLSCRNNIGGNPIVAFRKDTTEYAEA</sequence>
<dbReference type="GO" id="GO:0042806">
    <property type="term" value="F:fucose binding"/>
    <property type="evidence" value="ECO:0007669"/>
    <property type="project" value="UniProtKB-ARBA"/>
</dbReference>
<dbReference type="SMART" id="SM00607">
    <property type="entry name" value="FTP"/>
    <property type="match status" value="1"/>
</dbReference>
<name>A0A9W3ABJ1_BIOGL</name>
<dbReference type="InterPro" id="IPR006585">
    <property type="entry name" value="FTP1"/>
</dbReference>
<dbReference type="GeneID" id="106055691"/>
<dbReference type="PANTHER" id="PTHR45713:SF6">
    <property type="entry name" value="F5_8 TYPE C DOMAIN-CONTAINING PROTEIN"/>
    <property type="match status" value="1"/>
</dbReference>
<keyword evidence="11" id="KW-1185">Reference proteome</keyword>
<feature type="transmembrane region" description="Helical" evidence="8">
    <location>
        <begin position="431"/>
        <end position="455"/>
    </location>
</feature>
<evidence type="ECO:0000313" key="12">
    <source>
        <dbReference type="RefSeq" id="XP_055884519.1"/>
    </source>
</evidence>
<dbReference type="Gene3D" id="2.60.120.260">
    <property type="entry name" value="Galactose-binding domain-like"/>
    <property type="match status" value="1"/>
</dbReference>
<comment type="function">
    <text evidence="1">Acts as a defensive agent. Recognizes blood group fucosylated oligosaccharides including A, B, H and Lewis B-type antigens. Does not recognize Lewis A antigen and has low affinity for monovalent haptens.</text>
</comment>
<dbReference type="PANTHER" id="PTHR45713">
    <property type="entry name" value="FTP DOMAIN-CONTAINING PROTEIN"/>
    <property type="match status" value="1"/>
</dbReference>
<reference evidence="12" key="1">
    <citation type="submission" date="2025-08" db="UniProtKB">
        <authorList>
            <consortium name="RefSeq"/>
        </authorList>
    </citation>
    <scope>IDENTIFICATION</scope>
</reference>
<keyword evidence="8" id="KW-0812">Transmembrane</keyword>
<keyword evidence="6" id="KW-0106">Calcium</keyword>
<evidence type="ECO:0000259" key="10">
    <source>
        <dbReference type="SMART" id="SM00607"/>
    </source>
</evidence>
<proteinExistence type="inferred from homology"/>
<evidence type="ECO:0000256" key="9">
    <source>
        <dbReference type="SAM" id="SignalP"/>
    </source>
</evidence>
<comment type="subunit">
    <text evidence="3">Homotrimer.</text>
</comment>
<organism evidence="11 12">
    <name type="scientific">Biomphalaria glabrata</name>
    <name type="common">Bloodfluke planorb</name>
    <name type="synonym">Freshwater snail</name>
    <dbReference type="NCBI Taxonomy" id="6526"/>
    <lineage>
        <taxon>Eukaryota</taxon>
        <taxon>Metazoa</taxon>
        <taxon>Spiralia</taxon>
        <taxon>Lophotrochozoa</taxon>
        <taxon>Mollusca</taxon>
        <taxon>Gastropoda</taxon>
        <taxon>Heterobranchia</taxon>
        <taxon>Euthyneura</taxon>
        <taxon>Panpulmonata</taxon>
        <taxon>Hygrophila</taxon>
        <taxon>Lymnaeoidea</taxon>
        <taxon>Planorbidae</taxon>
        <taxon>Biomphalaria</taxon>
    </lineage>
</organism>
<feature type="signal peptide" evidence="9">
    <location>
        <begin position="1"/>
        <end position="21"/>
    </location>
</feature>
<dbReference type="SUPFAM" id="SSF49785">
    <property type="entry name" value="Galactose-binding domain-like"/>
    <property type="match status" value="1"/>
</dbReference>
<dbReference type="InterPro" id="IPR051941">
    <property type="entry name" value="BG_Antigen-Binding_Lectin"/>
</dbReference>
<evidence type="ECO:0000256" key="7">
    <source>
        <dbReference type="ARBA" id="ARBA00023157"/>
    </source>
</evidence>
<dbReference type="Pfam" id="PF22633">
    <property type="entry name" value="F5_F8_type_C_2"/>
    <property type="match status" value="1"/>
</dbReference>
<evidence type="ECO:0000313" key="11">
    <source>
        <dbReference type="Proteomes" id="UP001165740"/>
    </source>
</evidence>
<keyword evidence="8" id="KW-1133">Transmembrane helix</keyword>
<evidence type="ECO:0000256" key="3">
    <source>
        <dbReference type="ARBA" id="ARBA00011233"/>
    </source>
</evidence>
<evidence type="ECO:0000256" key="4">
    <source>
        <dbReference type="ARBA" id="ARBA00022723"/>
    </source>
</evidence>
<feature type="chain" id="PRO_5040999381" evidence="9">
    <location>
        <begin position="22"/>
        <end position="521"/>
    </location>
</feature>
<evidence type="ECO:0000256" key="1">
    <source>
        <dbReference type="ARBA" id="ARBA00002219"/>
    </source>
</evidence>
<keyword evidence="4" id="KW-0479">Metal-binding</keyword>
<dbReference type="Proteomes" id="UP001165740">
    <property type="component" value="Chromosome 5"/>
</dbReference>
<dbReference type="AlphaFoldDB" id="A0A9W3ABJ1"/>
<keyword evidence="9" id="KW-0732">Signal</keyword>
<dbReference type="GO" id="GO:0046872">
    <property type="term" value="F:metal ion binding"/>
    <property type="evidence" value="ECO:0007669"/>
    <property type="project" value="UniProtKB-KW"/>
</dbReference>
<protein>
    <submittedName>
        <fullName evidence="12">Uncharacterized protein LOC106055691</fullName>
    </submittedName>
</protein>
<dbReference type="OrthoDB" id="6158912at2759"/>
<dbReference type="GO" id="GO:0001868">
    <property type="term" value="P:regulation of complement activation, lectin pathway"/>
    <property type="evidence" value="ECO:0007669"/>
    <property type="project" value="UniProtKB-ARBA"/>
</dbReference>
<keyword evidence="5" id="KW-0430">Lectin</keyword>
<dbReference type="GO" id="GO:0010185">
    <property type="term" value="P:regulation of cellular defense response"/>
    <property type="evidence" value="ECO:0007669"/>
    <property type="project" value="UniProtKB-ARBA"/>
</dbReference>
<gene>
    <name evidence="12" type="primary">LOC106055691</name>
</gene>
<comment type="similarity">
    <text evidence="2">Belongs to the fucolectin family.</text>
</comment>
<dbReference type="RefSeq" id="XP_055884519.1">
    <property type="nucleotide sequence ID" value="XM_056028544.1"/>
</dbReference>
<evidence type="ECO:0000256" key="5">
    <source>
        <dbReference type="ARBA" id="ARBA00022734"/>
    </source>
</evidence>
<evidence type="ECO:0000256" key="6">
    <source>
        <dbReference type="ARBA" id="ARBA00022837"/>
    </source>
</evidence>
<dbReference type="InterPro" id="IPR008979">
    <property type="entry name" value="Galactose-bd-like_sf"/>
</dbReference>
<keyword evidence="8" id="KW-0472">Membrane</keyword>
<keyword evidence="7" id="KW-1015">Disulfide bond</keyword>
<feature type="domain" description="Fucolectin tachylectin-4 pentraxin-1" evidence="10">
    <location>
        <begin position="192"/>
        <end position="336"/>
    </location>
</feature>
<accession>A0A9W3ABJ1</accession>
<evidence type="ECO:0000256" key="8">
    <source>
        <dbReference type="SAM" id="Phobius"/>
    </source>
</evidence>
<evidence type="ECO:0000256" key="2">
    <source>
        <dbReference type="ARBA" id="ARBA00010147"/>
    </source>
</evidence>